<dbReference type="GO" id="GO:0000049">
    <property type="term" value="F:tRNA binding"/>
    <property type="evidence" value="ECO:0007669"/>
    <property type="project" value="UniProtKB-UniRule"/>
</dbReference>
<evidence type="ECO:0000256" key="1">
    <source>
        <dbReference type="ARBA" id="ARBA00005868"/>
    </source>
</evidence>
<evidence type="ECO:0000256" key="6">
    <source>
        <dbReference type="ARBA" id="ARBA00022741"/>
    </source>
</evidence>
<comment type="function">
    <text evidence="12">A translation factor that gates the progression of the 70S ribosomal initiation complex (IC, containing tRNA(fMet) in the P-site) into the translation elongation cycle by using a mechanism sensitive to the ATP/ADP ratio. Binds to the 70S ribosome E-site where it modulates the state of the translating ribosome during subunit translocation. ATP hydrolysis probably frees it from the ribosome, which can enter the elongation phase.</text>
</comment>
<dbReference type="InterPro" id="IPR017871">
    <property type="entry name" value="ABC_transporter-like_CS"/>
</dbReference>
<evidence type="ECO:0000313" key="15">
    <source>
        <dbReference type="Proteomes" id="UP000011058"/>
    </source>
</evidence>
<evidence type="ECO:0000256" key="8">
    <source>
        <dbReference type="ARBA" id="ARBA00022840"/>
    </source>
</evidence>
<evidence type="ECO:0000256" key="4">
    <source>
        <dbReference type="ARBA" id="ARBA00022730"/>
    </source>
</evidence>
<comment type="subcellular location">
    <subcellularLocation>
        <location evidence="12">Cytoplasm</location>
    </subcellularLocation>
    <text evidence="12">Associates with ribosomes and polysomes.</text>
</comment>
<keyword evidence="8 12" id="KW-0067">ATP-binding</keyword>
<evidence type="ECO:0000256" key="10">
    <source>
        <dbReference type="ARBA" id="ARBA00022884"/>
    </source>
</evidence>
<name>I0K4Z3_9BACT</name>
<dbReference type="eggNOG" id="COG0488">
    <property type="taxonomic scope" value="Bacteria"/>
</dbReference>
<evidence type="ECO:0000256" key="7">
    <source>
        <dbReference type="ARBA" id="ARBA00022801"/>
    </source>
</evidence>
<dbReference type="GO" id="GO:0005737">
    <property type="term" value="C:cytoplasm"/>
    <property type="evidence" value="ECO:0007669"/>
    <property type="project" value="UniProtKB-SubCell"/>
</dbReference>
<dbReference type="GO" id="GO:0016887">
    <property type="term" value="F:ATP hydrolysis activity"/>
    <property type="evidence" value="ECO:0007669"/>
    <property type="project" value="UniProtKB-UniRule"/>
</dbReference>
<evidence type="ECO:0000256" key="12">
    <source>
        <dbReference type="HAMAP-Rule" id="MF_00847"/>
    </source>
</evidence>
<dbReference type="InterPro" id="IPR003439">
    <property type="entry name" value="ABC_transporter-like_ATP-bd"/>
</dbReference>
<keyword evidence="9 12" id="KW-0810">Translation regulation</keyword>
<dbReference type="HOGENOM" id="CLU_000604_36_0_10"/>
<feature type="domain" description="ABC transporter" evidence="13">
    <location>
        <begin position="8"/>
        <end position="261"/>
    </location>
</feature>
<organism evidence="14 15">
    <name type="scientific">Fibrella aestuarina BUZ 2</name>
    <dbReference type="NCBI Taxonomy" id="1166018"/>
    <lineage>
        <taxon>Bacteria</taxon>
        <taxon>Pseudomonadati</taxon>
        <taxon>Bacteroidota</taxon>
        <taxon>Cytophagia</taxon>
        <taxon>Cytophagales</taxon>
        <taxon>Spirosomataceae</taxon>
        <taxon>Fibrella</taxon>
    </lineage>
</organism>
<dbReference type="EC" id="3.6.1.-" evidence="12"/>
<feature type="binding site" evidence="12">
    <location>
        <begin position="358"/>
        <end position="365"/>
    </location>
    <ligand>
        <name>ATP</name>
        <dbReference type="ChEBI" id="CHEBI:30616"/>
        <label>2</label>
    </ligand>
</feature>
<evidence type="ECO:0000313" key="14">
    <source>
        <dbReference type="EMBL" id="CCG99196.1"/>
    </source>
</evidence>
<dbReference type="GO" id="GO:0006412">
    <property type="term" value="P:translation"/>
    <property type="evidence" value="ECO:0007669"/>
    <property type="project" value="UniProtKB-KW"/>
</dbReference>
<keyword evidence="4 12" id="KW-0699">rRNA-binding</keyword>
<dbReference type="SMART" id="SM00382">
    <property type="entry name" value="AAA"/>
    <property type="match status" value="2"/>
</dbReference>
<dbReference type="GO" id="GO:0019843">
    <property type="term" value="F:rRNA binding"/>
    <property type="evidence" value="ECO:0007669"/>
    <property type="project" value="UniProtKB-UniRule"/>
</dbReference>
<dbReference type="PATRIC" id="fig|1166018.3.peg.2907"/>
<dbReference type="InterPro" id="IPR003593">
    <property type="entry name" value="AAA+_ATPase"/>
</dbReference>
<dbReference type="GO" id="GO:0043022">
    <property type="term" value="F:ribosome binding"/>
    <property type="evidence" value="ECO:0007669"/>
    <property type="project" value="UniProtKB-UniRule"/>
</dbReference>
<comment type="catalytic activity">
    <reaction evidence="12">
        <text>ATP + H2O = ADP + phosphate + H(+)</text>
        <dbReference type="Rhea" id="RHEA:13065"/>
        <dbReference type="ChEBI" id="CHEBI:15377"/>
        <dbReference type="ChEBI" id="CHEBI:15378"/>
        <dbReference type="ChEBI" id="CHEBI:30616"/>
        <dbReference type="ChEBI" id="CHEBI:43474"/>
        <dbReference type="ChEBI" id="CHEBI:456216"/>
    </reaction>
</comment>
<dbReference type="InterPro" id="IPR022374">
    <property type="entry name" value="EttA"/>
</dbReference>
<comment type="subunit">
    <text evidence="12">Monomer. Probably contacts ribosomal proteins L1, L5, L33 and S7, the 16S and 23S rRNA and the P-site containing tRNA(fMet).</text>
</comment>
<reference evidence="14 15" key="1">
    <citation type="journal article" date="2012" name="J. Bacteriol.">
        <title>Genome Sequence of Fibrella aestuarina BUZ 2T, a Filamentous Marine Bacterium.</title>
        <authorList>
            <person name="Filippini M."/>
            <person name="Qi W."/>
            <person name="Blom J."/>
            <person name="Goesmann A."/>
            <person name="Smits T.H."/>
            <person name="Bagheri H.C."/>
        </authorList>
    </citation>
    <scope>NUCLEOTIDE SEQUENCE [LARGE SCALE GENOMIC DNA]</scope>
    <source>
        <strain evidence="15">BUZ 2T</strain>
    </source>
</reference>
<dbReference type="OrthoDB" id="1521973at2"/>
<feature type="region of interest" description="Arm" evidence="12">
    <location>
        <begin position="97"/>
        <end position="141"/>
    </location>
</feature>
<keyword evidence="10 12" id="KW-0694">RNA-binding</keyword>
<dbReference type="EMBL" id="HE796683">
    <property type="protein sequence ID" value="CCG99196.1"/>
    <property type="molecule type" value="Genomic_DNA"/>
</dbReference>
<keyword evidence="11 12" id="KW-0648">Protein biosynthesis</keyword>
<dbReference type="PROSITE" id="PS50893">
    <property type="entry name" value="ABC_TRANSPORTER_2"/>
    <property type="match status" value="2"/>
</dbReference>
<evidence type="ECO:0000256" key="11">
    <source>
        <dbReference type="ARBA" id="ARBA00022917"/>
    </source>
</evidence>
<comment type="similarity">
    <text evidence="1 12">Belongs to the ABC transporter superfamily. ABCF family. Translational throttle EttA subfamily.</text>
</comment>
<accession>I0K4Z3</accession>
<protein>
    <recommendedName>
        <fullName evidence="12">Energy-dependent translational throttle protein EttA</fullName>
        <ecNumber evidence="12">3.6.1.-</ecNumber>
    </recommendedName>
    <alternativeName>
        <fullName evidence="12">Translational regulatory factor EttA</fullName>
    </alternativeName>
</protein>
<dbReference type="KEGG" id="fae:FAES_1186"/>
<dbReference type="SUPFAM" id="SSF52540">
    <property type="entry name" value="P-loop containing nucleoside triphosphate hydrolases"/>
    <property type="match status" value="2"/>
</dbReference>
<keyword evidence="3 12" id="KW-0820">tRNA-binding</keyword>
<evidence type="ECO:0000256" key="5">
    <source>
        <dbReference type="ARBA" id="ARBA00022737"/>
    </source>
</evidence>
<dbReference type="Gene3D" id="3.40.50.300">
    <property type="entry name" value="P-loop containing nucleotide triphosphate hydrolases"/>
    <property type="match status" value="2"/>
</dbReference>
<dbReference type="PANTHER" id="PTHR43858:SF1">
    <property type="entry name" value="ABC TRANSPORTER-RELATED PROTEIN"/>
    <property type="match status" value="1"/>
</dbReference>
<comment type="domain">
    <text evidence="12">The P-site tRNA interaction motif (PtIM domain) probably interacts with the P-site tRNA(fMet) as well as the 23S rRNA.</text>
</comment>
<sequence length="555" mass="62462">MSQETIIFSMAGVSKIIPPNRQILKNIYLSFFYGAKIGVLGLNGSGKSTLLRIIAGIDKSYNGEVVFSPGYSVGMLEQEPQLDPNKTVREVVEEGTQEVVDLLKEFDQINEAFGDPDADFDKLIARQAEVQEKLDQHNAWELDTKLERAMDALRTPPAEALIGTLSGGEKRRVALCRLLLQEPDVLLLDEPTNHLDAESVLWLEEHLRQYKGTVIAVTHDRYFLDNVAGWILELDRGEGIPWKGNYSSWLDQKQQRLAKEEKSESKRQKTLQRELEWVRMAPKARQAKSKARLGAYEKLLSEDIKQREDKLEIFIPAGPRLGSKVIEAHDVAKAFGDRLLFEHLDFQLPQAGIVGIIGPNGAGKTTLFKLITDKYKPDAGTFEVGETVKVAYVDQEHDGLDPEKTVYQTIADGNDWIMLGGKQANARAYVSRFNFAGADQEKKIGTLSGGERNRVHLAMTLKEGANLLLMDEPTNDLDVNTLRALEEGLENFAGCAVIISHDRWFLDRVATHILAFEGDSQVYWFEGNFSDYEENRRKRLGTDATPKRIKYKKLA</sequence>
<keyword evidence="6 12" id="KW-0547">Nucleotide-binding</keyword>
<dbReference type="FunFam" id="3.40.50.300:FF:000011">
    <property type="entry name" value="Putative ABC transporter ATP-binding component"/>
    <property type="match status" value="1"/>
</dbReference>
<dbReference type="InterPro" id="IPR027417">
    <property type="entry name" value="P-loop_NTPase"/>
</dbReference>
<dbReference type="NCBIfam" id="TIGR03719">
    <property type="entry name" value="ABC_ABC_ChvD"/>
    <property type="match status" value="1"/>
</dbReference>
<dbReference type="GO" id="GO:0005524">
    <property type="term" value="F:ATP binding"/>
    <property type="evidence" value="ECO:0007669"/>
    <property type="project" value="UniProtKB-UniRule"/>
</dbReference>
<comment type="domain">
    <text evidence="12">The arm domain is inserted in the first ABC transporter domain. Probably contacts ribosomal protein L1.</text>
</comment>
<dbReference type="AlphaFoldDB" id="I0K4Z3"/>
<evidence type="ECO:0000256" key="2">
    <source>
        <dbReference type="ARBA" id="ARBA00022490"/>
    </source>
</evidence>
<keyword evidence="7 12" id="KW-0378">Hydrolase</keyword>
<dbReference type="RefSeq" id="WP_015330296.1">
    <property type="nucleotide sequence ID" value="NC_020054.1"/>
</dbReference>
<comment type="caution">
    <text evidence="12">Lacks conserved residue(s) required for the propagation of feature annotation.</text>
</comment>
<gene>
    <name evidence="12" type="primary">ettA</name>
    <name evidence="14" type="ORF">FAES_1186</name>
</gene>
<proteinExistence type="inferred from homology"/>
<dbReference type="CDD" id="cd03221">
    <property type="entry name" value="ABCF_EF-3"/>
    <property type="match status" value="2"/>
</dbReference>
<dbReference type="Pfam" id="PF00005">
    <property type="entry name" value="ABC_tran"/>
    <property type="match status" value="2"/>
</dbReference>
<dbReference type="InterPro" id="IPR032781">
    <property type="entry name" value="ABC_tran_Xtn"/>
</dbReference>
<dbReference type="FunFam" id="3.40.50.300:FF:000183">
    <property type="entry name" value="ABC transporter ATP-binding protein yjjK"/>
    <property type="match status" value="1"/>
</dbReference>
<dbReference type="PANTHER" id="PTHR43858">
    <property type="entry name" value="ENERGY-DEPENDENT TRANSLATIONAL THROTTLE PROTEIN ETTA"/>
    <property type="match status" value="1"/>
</dbReference>
<dbReference type="Proteomes" id="UP000011058">
    <property type="component" value="Chromosome"/>
</dbReference>
<dbReference type="NCBIfam" id="NF008775">
    <property type="entry name" value="PRK11819.1"/>
    <property type="match status" value="1"/>
</dbReference>
<feature type="region of interest" description="PtIM" evidence="12">
    <location>
        <begin position="244"/>
        <end position="324"/>
    </location>
</feature>
<keyword evidence="5 12" id="KW-0677">Repeat</keyword>
<evidence type="ECO:0000259" key="13">
    <source>
        <dbReference type="PROSITE" id="PS50893"/>
    </source>
</evidence>
<dbReference type="Pfam" id="PF12848">
    <property type="entry name" value="ABC_tran_Xtn"/>
    <property type="match status" value="1"/>
</dbReference>
<dbReference type="STRING" id="1166018.FAES_1186"/>
<keyword evidence="2 12" id="KW-0963">Cytoplasm</keyword>
<dbReference type="PROSITE" id="PS00211">
    <property type="entry name" value="ABC_TRANSPORTER_1"/>
    <property type="match status" value="1"/>
</dbReference>
<evidence type="ECO:0000256" key="3">
    <source>
        <dbReference type="ARBA" id="ARBA00022555"/>
    </source>
</evidence>
<dbReference type="HAMAP" id="MF_00847">
    <property type="entry name" value="EttA"/>
    <property type="match status" value="1"/>
</dbReference>
<evidence type="ECO:0000256" key="9">
    <source>
        <dbReference type="ARBA" id="ARBA00022845"/>
    </source>
</evidence>
<feature type="domain" description="ABC transporter" evidence="13">
    <location>
        <begin position="326"/>
        <end position="552"/>
    </location>
</feature>
<dbReference type="GO" id="GO:0045900">
    <property type="term" value="P:negative regulation of translational elongation"/>
    <property type="evidence" value="ECO:0007669"/>
    <property type="project" value="UniProtKB-UniRule"/>
</dbReference>
<keyword evidence="15" id="KW-1185">Reference proteome</keyword>